<sequence>MCHTNRNTGTHKQWHRRSRPSTVTLSENRKDIRSDPFSVGPQLVNVKSTNISHVETSIYQM</sequence>
<evidence type="ECO:0000313" key="2">
    <source>
        <dbReference type="EMBL" id="RZC61305.1"/>
    </source>
</evidence>
<gene>
    <name evidence="2" type="ORF">C5167_023056</name>
</gene>
<feature type="compositionally biased region" description="Polar residues" evidence="1">
    <location>
        <begin position="1"/>
        <end position="11"/>
    </location>
</feature>
<dbReference type="EMBL" id="CM010719">
    <property type="protein sequence ID" value="RZC61305.1"/>
    <property type="molecule type" value="Genomic_DNA"/>
</dbReference>
<accession>A0A4Y7JNP9</accession>
<name>A0A4Y7JNP9_PAPSO</name>
<feature type="region of interest" description="Disordered" evidence="1">
    <location>
        <begin position="1"/>
        <end position="39"/>
    </location>
</feature>
<dbReference type="AlphaFoldDB" id="A0A4Y7JNP9"/>
<proteinExistence type="predicted"/>
<protein>
    <submittedName>
        <fullName evidence="2">Uncharacterized protein</fullName>
    </submittedName>
</protein>
<dbReference type="Gramene" id="RZC61305">
    <property type="protein sequence ID" value="RZC61305"/>
    <property type="gene ID" value="C5167_023056"/>
</dbReference>
<dbReference type="Proteomes" id="UP000316621">
    <property type="component" value="Chromosome 5"/>
</dbReference>
<evidence type="ECO:0000313" key="3">
    <source>
        <dbReference type="Proteomes" id="UP000316621"/>
    </source>
</evidence>
<evidence type="ECO:0000256" key="1">
    <source>
        <dbReference type="SAM" id="MobiDB-lite"/>
    </source>
</evidence>
<keyword evidence="3" id="KW-1185">Reference proteome</keyword>
<organism evidence="2 3">
    <name type="scientific">Papaver somniferum</name>
    <name type="common">Opium poppy</name>
    <dbReference type="NCBI Taxonomy" id="3469"/>
    <lineage>
        <taxon>Eukaryota</taxon>
        <taxon>Viridiplantae</taxon>
        <taxon>Streptophyta</taxon>
        <taxon>Embryophyta</taxon>
        <taxon>Tracheophyta</taxon>
        <taxon>Spermatophyta</taxon>
        <taxon>Magnoliopsida</taxon>
        <taxon>Ranunculales</taxon>
        <taxon>Papaveraceae</taxon>
        <taxon>Papaveroideae</taxon>
        <taxon>Papaver</taxon>
    </lineage>
</organism>
<reference evidence="2 3" key="1">
    <citation type="journal article" date="2018" name="Science">
        <title>The opium poppy genome and morphinan production.</title>
        <authorList>
            <person name="Guo L."/>
            <person name="Winzer T."/>
            <person name="Yang X."/>
            <person name="Li Y."/>
            <person name="Ning Z."/>
            <person name="He Z."/>
            <person name="Teodor R."/>
            <person name="Lu Y."/>
            <person name="Bowser T.A."/>
            <person name="Graham I.A."/>
            <person name="Ye K."/>
        </authorList>
    </citation>
    <scope>NUCLEOTIDE SEQUENCE [LARGE SCALE GENOMIC DNA]</scope>
    <source>
        <strain evidence="3">cv. HN1</strain>
        <tissue evidence="2">Leaves</tissue>
    </source>
</reference>